<evidence type="ECO:0000259" key="2">
    <source>
        <dbReference type="Pfam" id="PF02517"/>
    </source>
</evidence>
<feature type="transmembrane region" description="Helical" evidence="1">
    <location>
        <begin position="231"/>
        <end position="251"/>
    </location>
</feature>
<keyword evidence="3" id="KW-0482">Metalloprotease</keyword>
<keyword evidence="1" id="KW-0472">Membrane</keyword>
<dbReference type="InterPro" id="IPR003675">
    <property type="entry name" value="Rce1/LyrA-like_dom"/>
</dbReference>
<dbReference type="GO" id="GO:0004175">
    <property type="term" value="F:endopeptidase activity"/>
    <property type="evidence" value="ECO:0007669"/>
    <property type="project" value="UniProtKB-ARBA"/>
</dbReference>
<sequence>MLAPQWIGLFLFTCGYALALAYGSLGPAAACSFIALFGAGWLVRRPCRRWLTGLGHGLFVAVATGLAVHALPGFHNALVIDAQRLTADATPFSMYLNLDKPLIALWLLLACPWIVRARGLRHGWASVALALPLTATVCLGGAWLLGMLAWAPKWPATAWLWALNNLLLVSLAEEALFRGYLQGGLQRWFARIPRGDSLALVLAAGLFGLAHLGAGWHWMLLGSLAGIGYGLAYRYGGLLAAVVTHFGVNLIHFSGFTYPQLAIP</sequence>
<keyword evidence="4" id="KW-1185">Reference proteome</keyword>
<organism evidence="3 4">
    <name type="scientific">Pseudomonas aegrilactucae</name>
    <dbReference type="NCBI Taxonomy" id="2854028"/>
    <lineage>
        <taxon>Bacteria</taxon>
        <taxon>Pseudomonadati</taxon>
        <taxon>Pseudomonadota</taxon>
        <taxon>Gammaproteobacteria</taxon>
        <taxon>Pseudomonadales</taxon>
        <taxon>Pseudomonadaceae</taxon>
        <taxon>Pseudomonas</taxon>
    </lineage>
</organism>
<protein>
    <submittedName>
        <fullName evidence="3">CPBP family intramembrane metalloprotease</fullName>
    </submittedName>
</protein>
<evidence type="ECO:0000313" key="3">
    <source>
        <dbReference type="EMBL" id="MBV6287289.1"/>
    </source>
</evidence>
<gene>
    <name evidence="3" type="ORF">KUO17_09640</name>
</gene>
<dbReference type="GO" id="GO:0008237">
    <property type="term" value="F:metallopeptidase activity"/>
    <property type="evidence" value="ECO:0007669"/>
    <property type="project" value="UniProtKB-KW"/>
</dbReference>
<evidence type="ECO:0000313" key="4">
    <source>
        <dbReference type="Proteomes" id="UP001106592"/>
    </source>
</evidence>
<feature type="transmembrane region" description="Helical" evidence="1">
    <location>
        <begin position="127"/>
        <end position="152"/>
    </location>
</feature>
<name>A0A9Q2XJ64_9PSED</name>
<dbReference type="GO" id="GO:0080120">
    <property type="term" value="P:CAAX-box protein maturation"/>
    <property type="evidence" value="ECO:0007669"/>
    <property type="project" value="UniProtKB-ARBA"/>
</dbReference>
<dbReference type="EMBL" id="JAHTBI010000032">
    <property type="protein sequence ID" value="MBV6287289.1"/>
    <property type="molecule type" value="Genomic_DNA"/>
</dbReference>
<proteinExistence type="predicted"/>
<feature type="domain" description="CAAX prenyl protease 2/Lysostaphin resistance protein A-like" evidence="2">
    <location>
        <begin position="157"/>
        <end position="251"/>
    </location>
</feature>
<comment type="caution">
    <text evidence="3">The sequence shown here is derived from an EMBL/GenBank/DDBJ whole genome shotgun (WGS) entry which is preliminary data.</text>
</comment>
<dbReference type="AlphaFoldDB" id="A0A9Q2XJ64"/>
<dbReference type="Pfam" id="PF02517">
    <property type="entry name" value="Rce1-like"/>
    <property type="match status" value="1"/>
</dbReference>
<feature type="transmembrane region" description="Helical" evidence="1">
    <location>
        <begin position="158"/>
        <end position="177"/>
    </location>
</feature>
<feature type="transmembrane region" description="Helical" evidence="1">
    <location>
        <begin position="51"/>
        <end position="72"/>
    </location>
</feature>
<accession>A0A9Q2XJ64</accession>
<keyword evidence="3" id="KW-0645">Protease</keyword>
<keyword evidence="1" id="KW-0812">Transmembrane</keyword>
<feature type="transmembrane region" description="Helical" evidence="1">
    <location>
        <begin position="92"/>
        <end position="115"/>
    </location>
</feature>
<keyword evidence="1" id="KW-1133">Transmembrane helix</keyword>
<evidence type="ECO:0000256" key="1">
    <source>
        <dbReference type="SAM" id="Phobius"/>
    </source>
</evidence>
<dbReference type="Proteomes" id="UP001106592">
    <property type="component" value="Unassembled WGS sequence"/>
</dbReference>
<feature type="transmembrane region" description="Helical" evidence="1">
    <location>
        <begin position="6"/>
        <end position="39"/>
    </location>
</feature>
<feature type="transmembrane region" description="Helical" evidence="1">
    <location>
        <begin position="198"/>
        <end position="219"/>
    </location>
</feature>
<keyword evidence="3" id="KW-0378">Hydrolase</keyword>
<dbReference type="RefSeq" id="WP_217975298.1">
    <property type="nucleotide sequence ID" value="NZ_JAHTBI010000032.1"/>
</dbReference>
<reference evidence="3" key="1">
    <citation type="journal article" date="2022" name="Int. J. Syst. Evol. Microbiol.">
        <title>Pseudomonas aegrilactucae sp. nov. and Pseudomonas morbosilactucae sp. nov., pathogens causing bacterial rot of lettuce in Japan.</title>
        <authorList>
            <person name="Sawada H."/>
            <person name="Fujikawa T."/>
            <person name="Satou M."/>
        </authorList>
    </citation>
    <scope>NUCLEOTIDE SEQUENCE</scope>
    <source>
        <strain evidence="3">MAFF 301350</strain>
    </source>
</reference>
<reference evidence="3" key="2">
    <citation type="journal article" date="2023" name="Plant Pathol.">
        <title>Dismantling and reorganizing Pseudomonas marginalis sensu#lato.</title>
        <authorList>
            <person name="Sawada H."/>
            <person name="Fujikawa T."/>
            <person name="Satou M."/>
        </authorList>
    </citation>
    <scope>NUCLEOTIDE SEQUENCE</scope>
    <source>
        <strain evidence="3">MAFF 301350</strain>
    </source>
</reference>